<dbReference type="Gene3D" id="3.40.50.300">
    <property type="entry name" value="P-loop containing nucleotide triphosphate hydrolases"/>
    <property type="match status" value="1"/>
</dbReference>
<dbReference type="Proteomes" id="UP000260812">
    <property type="component" value="Unassembled WGS sequence"/>
</dbReference>
<evidence type="ECO:0000313" key="2">
    <source>
        <dbReference type="EMBL" id="RGE62495.1"/>
    </source>
</evidence>
<evidence type="ECO:0000313" key="5">
    <source>
        <dbReference type="Proteomes" id="UP000261166"/>
    </source>
</evidence>
<keyword evidence="4" id="KW-1185">Reference proteome</keyword>
<dbReference type="InterPro" id="IPR027417">
    <property type="entry name" value="P-loop_NTPase"/>
</dbReference>
<evidence type="ECO:0000313" key="3">
    <source>
        <dbReference type="EMBL" id="RGE74492.1"/>
    </source>
</evidence>
<dbReference type="PANTHER" id="PTHR40396:SF1">
    <property type="entry name" value="ATPASE AAA-TYPE CORE DOMAIN-CONTAINING PROTEIN"/>
    <property type="match status" value="1"/>
</dbReference>
<evidence type="ECO:0000313" key="4">
    <source>
        <dbReference type="Proteomes" id="UP000260812"/>
    </source>
</evidence>
<dbReference type="InterPro" id="IPR003959">
    <property type="entry name" value="ATPase_AAA_core"/>
</dbReference>
<dbReference type="EMBL" id="QVLU01000001">
    <property type="protein sequence ID" value="RGE74492.1"/>
    <property type="molecule type" value="Genomic_DNA"/>
</dbReference>
<dbReference type="Pfam" id="PF13304">
    <property type="entry name" value="AAA_21"/>
    <property type="match status" value="1"/>
</dbReference>
<dbReference type="GeneID" id="97986787"/>
<keyword evidence="2" id="KW-0547">Nucleotide-binding</keyword>
<dbReference type="OrthoDB" id="9809324at2"/>
<proteinExistence type="predicted"/>
<keyword evidence="2" id="KW-0067">ATP-binding</keyword>
<dbReference type="Proteomes" id="UP000261166">
    <property type="component" value="Unassembled WGS sequence"/>
</dbReference>
<organism evidence="2 4">
    <name type="scientific">Eisenbergiella massiliensis</name>
    <dbReference type="NCBI Taxonomy" id="1720294"/>
    <lineage>
        <taxon>Bacteria</taxon>
        <taxon>Bacillati</taxon>
        <taxon>Bacillota</taxon>
        <taxon>Clostridia</taxon>
        <taxon>Lachnospirales</taxon>
        <taxon>Lachnospiraceae</taxon>
        <taxon>Eisenbergiella</taxon>
    </lineage>
</organism>
<dbReference type="AlphaFoldDB" id="A0A3E3I7T7"/>
<dbReference type="GO" id="GO:0005524">
    <property type="term" value="F:ATP binding"/>
    <property type="evidence" value="ECO:0007669"/>
    <property type="project" value="UniProtKB-KW"/>
</dbReference>
<dbReference type="PANTHER" id="PTHR40396">
    <property type="entry name" value="ATPASE-LIKE PROTEIN"/>
    <property type="match status" value="1"/>
</dbReference>
<dbReference type="EMBL" id="QVLV01000004">
    <property type="protein sequence ID" value="RGE62495.1"/>
    <property type="molecule type" value="Genomic_DNA"/>
</dbReference>
<dbReference type="SUPFAM" id="SSF52540">
    <property type="entry name" value="P-loop containing nucleoside triphosphate hydrolases"/>
    <property type="match status" value="1"/>
</dbReference>
<dbReference type="GO" id="GO:0016887">
    <property type="term" value="F:ATP hydrolysis activity"/>
    <property type="evidence" value="ECO:0007669"/>
    <property type="project" value="InterPro"/>
</dbReference>
<accession>A0A3E3I7T7</accession>
<feature type="domain" description="ATPase AAA-type core" evidence="1">
    <location>
        <begin position="54"/>
        <end position="394"/>
    </location>
</feature>
<dbReference type="RefSeq" id="WP_102289331.1">
    <property type="nucleotide sequence ID" value="NZ_JBKUNB010000034.1"/>
</dbReference>
<name>A0A3E3I7T7_9FIRM</name>
<comment type="caution">
    <text evidence="2">The sequence shown here is derived from an EMBL/GenBank/DDBJ whole genome shotgun (WGS) entry which is preliminary data.</text>
</comment>
<reference evidence="2 5" key="1">
    <citation type="submission" date="2018-08" db="EMBL/GenBank/DDBJ databases">
        <title>A genome reference for cultivated species of the human gut microbiota.</title>
        <authorList>
            <person name="Zou Y."/>
            <person name="Xue W."/>
            <person name="Luo G."/>
        </authorList>
    </citation>
    <scope>NUCLEOTIDE SEQUENCE [LARGE SCALE GENOMIC DNA]</scope>
    <source>
        <strain evidence="3 5">AF26-4BH</strain>
        <strain evidence="2">TF05-5AC</strain>
    </source>
</reference>
<gene>
    <name evidence="3" type="ORF">DWY69_00530</name>
    <name evidence="2" type="ORF">DXC51_07820</name>
</gene>
<protein>
    <submittedName>
        <fullName evidence="2">ATP-binding protein</fullName>
    </submittedName>
</protein>
<evidence type="ECO:0000259" key="1">
    <source>
        <dbReference type="Pfam" id="PF13304"/>
    </source>
</evidence>
<sequence length="460" mass="54828">MLMRFSVSNFMSFGYRTDEKEQIIPEEFHLYAGRTEQFKDRVINFDGRKILKFSSLYGANASGKTNLIRAIDCGRKIILSTIEGIDFNDKYCRSKKTNKDLPTLFEYEFTIKEKCFAYGFTVNLNKHCIISEWLYELKGEREHTIFERLVEQEQYYFDEELFENSDNIQQFHYFMKDANRINTSLFLYEINRRKLDEKDYGIFTEIYNWFRYKLTVIYPETKIGSSYFWFGSDNTRLVKVLDYLDTGITGYEMKNLNENAFKEYFSDDSLAEKLLKGPERENKHKMKRIVNFGETLFELDYGANGPDKIAKLMFQHGEDEASYEYGEESDGTQRLIELLDVILNDDDERVFIIDELDRSLHPQMTIKFVETFLKFSEHRNTQLIITTHESNLMDLKILRRDEIWLAERDSDNTTSLYTLDKFKIRYDKVVSRDYLSGRYGAVPIFKDFDYVWGRDGDWKD</sequence>